<gene>
    <name evidence="8" type="ORF">F3Y22_tig00110691pilonHSYRG00119</name>
</gene>
<comment type="caution">
    <text evidence="8">The sequence shown here is derived from an EMBL/GenBank/DDBJ whole genome shotgun (WGS) entry which is preliminary data.</text>
</comment>
<feature type="compositionally biased region" description="Polar residues" evidence="6">
    <location>
        <begin position="191"/>
        <end position="215"/>
    </location>
</feature>
<dbReference type="InterPro" id="IPR003657">
    <property type="entry name" value="WRKY_dom"/>
</dbReference>
<keyword evidence="9" id="KW-1185">Reference proteome</keyword>
<dbReference type="InterPro" id="IPR044810">
    <property type="entry name" value="WRKY_plant"/>
</dbReference>
<dbReference type="SUPFAM" id="SSF118290">
    <property type="entry name" value="WRKY DNA-binding domain"/>
    <property type="match status" value="1"/>
</dbReference>
<reference evidence="8" key="1">
    <citation type="submission" date="2019-09" db="EMBL/GenBank/DDBJ databases">
        <title>Draft genome information of white flower Hibiscus syriacus.</title>
        <authorList>
            <person name="Kim Y.-M."/>
        </authorList>
    </citation>
    <scope>NUCLEOTIDE SEQUENCE [LARGE SCALE GENOMIC DNA]</scope>
    <source>
        <strain evidence="8">YM2019G1</strain>
    </source>
</reference>
<sequence>MAEKGTRSKLSAPTRPYITLPPKPAMDGLFSSGSGLSPGPMTLVSSFFPDLDSADRPFSQLLASAMASPGARLAYNSMDCSFMDSSFGISHHQALAQVTAQASLAKSQVCPQTEYQTLSVSAPPESLIRHPSFTPEEASQLMPHSASEPQSSLVEYSEALQSDRKNQLSIVVDKPAEDGYNWRAHNHDMPQPNNQAKGGSDGNANSNKLSETMPSHSILGENGESTQAAELLGLSDSEEGRDEESREERDDNEPNSRRQNTAEEALVVLSNKTVTELKIILQTRSEVDLLDDGYRWCKYGPKVVKGPRSYYKCTSAGFSVRKHVERASTDPKAVITSYAGKHNHDVPEARNRSHNTVRSSLLLSKPQKVVAENENHSLLKAGFRKQWPGTSSFKAEGGANKSVVKQPDQITGYGKRVSKGQKGQWQGLFAAATGAELCIV</sequence>
<dbReference type="Proteomes" id="UP000436088">
    <property type="component" value="Unassembled WGS sequence"/>
</dbReference>
<evidence type="ECO:0000313" key="9">
    <source>
        <dbReference type="Proteomes" id="UP000436088"/>
    </source>
</evidence>
<accession>A0A6A2ZV20</accession>
<dbReference type="GO" id="GO:0003700">
    <property type="term" value="F:DNA-binding transcription factor activity"/>
    <property type="evidence" value="ECO:0007669"/>
    <property type="project" value="InterPro"/>
</dbReference>
<dbReference type="Pfam" id="PF03106">
    <property type="entry name" value="WRKY"/>
    <property type="match status" value="1"/>
</dbReference>
<keyword evidence="5" id="KW-0539">Nucleus</keyword>
<dbReference type="InterPro" id="IPR036576">
    <property type="entry name" value="WRKY_dom_sf"/>
</dbReference>
<dbReference type="GO" id="GO:0005634">
    <property type="term" value="C:nucleus"/>
    <property type="evidence" value="ECO:0007669"/>
    <property type="project" value="UniProtKB-SubCell"/>
</dbReference>
<dbReference type="PANTHER" id="PTHR31221:SF141">
    <property type="entry name" value="WRKY PROTEIN"/>
    <property type="match status" value="1"/>
</dbReference>
<proteinExistence type="predicted"/>
<protein>
    <submittedName>
        <fullName evidence="8">ATP binding protein, putative isoform 1</fullName>
    </submittedName>
</protein>
<keyword evidence="2" id="KW-0805">Transcription regulation</keyword>
<feature type="domain" description="WRKY" evidence="7">
    <location>
        <begin position="285"/>
        <end position="347"/>
    </location>
</feature>
<evidence type="ECO:0000256" key="5">
    <source>
        <dbReference type="ARBA" id="ARBA00023242"/>
    </source>
</evidence>
<dbReference type="EMBL" id="VEPZ02001075">
    <property type="protein sequence ID" value="KAE8695770.1"/>
    <property type="molecule type" value="Genomic_DNA"/>
</dbReference>
<evidence type="ECO:0000256" key="2">
    <source>
        <dbReference type="ARBA" id="ARBA00023015"/>
    </source>
</evidence>
<feature type="region of interest" description="Disordered" evidence="6">
    <location>
        <begin position="136"/>
        <end position="220"/>
    </location>
</feature>
<organism evidence="8 9">
    <name type="scientific">Hibiscus syriacus</name>
    <name type="common">Rose of Sharon</name>
    <dbReference type="NCBI Taxonomy" id="106335"/>
    <lineage>
        <taxon>Eukaryota</taxon>
        <taxon>Viridiplantae</taxon>
        <taxon>Streptophyta</taxon>
        <taxon>Embryophyta</taxon>
        <taxon>Tracheophyta</taxon>
        <taxon>Spermatophyta</taxon>
        <taxon>Magnoliopsida</taxon>
        <taxon>eudicotyledons</taxon>
        <taxon>Gunneridae</taxon>
        <taxon>Pentapetalae</taxon>
        <taxon>rosids</taxon>
        <taxon>malvids</taxon>
        <taxon>Malvales</taxon>
        <taxon>Malvaceae</taxon>
        <taxon>Malvoideae</taxon>
        <taxon>Hibiscus</taxon>
    </lineage>
</organism>
<feature type="compositionally biased region" description="Basic and acidic residues" evidence="6">
    <location>
        <begin position="243"/>
        <end position="256"/>
    </location>
</feature>
<dbReference type="GO" id="GO:0043565">
    <property type="term" value="F:sequence-specific DNA binding"/>
    <property type="evidence" value="ECO:0007669"/>
    <property type="project" value="InterPro"/>
</dbReference>
<feature type="region of interest" description="Disordered" evidence="6">
    <location>
        <begin position="234"/>
        <end position="264"/>
    </location>
</feature>
<dbReference type="PANTHER" id="PTHR31221">
    <property type="entry name" value="WRKY TRANSCRIPTION FACTOR PROTEIN 1-RELATED"/>
    <property type="match status" value="1"/>
</dbReference>
<keyword evidence="4" id="KW-0804">Transcription</keyword>
<comment type="subcellular location">
    <subcellularLocation>
        <location evidence="1">Nucleus</location>
    </subcellularLocation>
</comment>
<evidence type="ECO:0000256" key="6">
    <source>
        <dbReference type="SAM" id="MobiDB-lite"/>
    </source>
</evidence>
<dbReference type="SMART" id="SM00774">
    <property type="entry name" value="WRKY"/>
    <property type="match status" value="1"/>
</dbReference>
<evidence type="ECO:0000259" key="7">
    <source>
        <dbReference type="PROSITE" id="PS50811"/>
    </source>
</evidence>
<name>A0A6A2ZV20_HIBSY</name>
<dbReference type="PROSITE" id="PS50811">
    <property type="entry name" value="WRKY"/>
    <property type="match status" value="1"/>
</dbReference>
<evidence type="ECO:0000256" key="4">
    <source>
        <dbReference type="ARBA" id="ARBA00023163"/>
    </source>
</evidence>
<evidence type="ECO:0000313" key="8">
    <source>
        <dbReference type="EMBL" id="KAE8695770.1"/>
    </source>
</evidence>
<keyword evidence="3" id="KW-0238">DNA-binding</keyword>
<dbReference type="Gene3D" id="2.20.25.80">
    <property type="entry name" value="WRKY domain"/>
    <property type="match status" value="1"/>
</dbReference>
<dbReference type="AlphaFoldDB" id="A0A6A2ZV20"/>
<evidence type="ECO:0000256" key="1">
    <source>
        <dbReference type="ARBA" id="ARBA00004123"/>
    </source>
</evidence>
<feature type="region of interest" description="Disordered" evidence="6">
    <location>
        <begin position="1"/>
        <end position="23"/>
    </location>
</feature>
<evidence type="ECO:0000256" key="3">
    <source>
        <dbReference type="ARBA" id="ARBA00023125"/>
    </source>
</evidence>